<feature type="compositionally biased region" description="Polar residues" evidence="2">
    <location>
        <begin position="156"/>
        <end position="168"/>
    </location>
</feature>
<dbReference type="EMBL" id="JAHQIW010001081">
    <property type="protein sequence ID" value="KAJ1351478.1"/>
    <property type="molecule type" value="Genomic_DNA"/>
</dbReference>
<feature type="region of interest" description="Disordered" evidence="2">
    <location>
        <begin position="156"/>
        <end position="190"/>
    </location>
</feature>
<dbReference type="Proteomes" id="UP001196413">
    <property type="component" value="Unassembled WGS sequence"/>
</dbReference>
<evidence type="ECO:0000259" key="3">
    <source>
        <dbReference type="Pfam" id="PF16493"/>
    </source>
</evidence>
<sequence>MFEQRYFFQLFRKLDSKGVSTTTNNEKLDKFMRDAIIVLRTHLSELQKVASLTEDFHTKYSQALRRRMSHDVLIGHSSESDDELADSSQVDQMLATRFDGKTTATLSTPEGTMTISFDPQAVFSERHGIPSFSEHRPRFDFTSIERNCSLREIRQSRLTPSPQTSNNYDSHESVSSRSRCRLLSNNSEGL</sequence>
<keyword evidence="5" id="KW-1185">Reference proteome</keyword>
<gene>
    <name evidence="4" type="ORF">KIN20_007488</name>
</gene>
<reference evidence="4" key="1">
    <citation type="submission" date="2021-06" db="EMBL/GenBank/DDBJ databases">
        <title>Parelaphostrongylus tenuis whole genome reference sequence.</title>
        <authorList>
            <person name="Garwood T.J."/>
            <person name="Larsen P.A."/>
            <person name="Fountain-Jones N.M."/>
            <person name="Garbe J.R."/>
            <person name="Macchietto M.G."/>
            <person name="Kania S.A."/>
            <person name="Gerhold R.W."/>
            <person name="Richards J.E."/>
            <person name="Wolf T.M."/>
        </authorList>
    </citation>
    <scope>NUCLEOTIDE SEQUENCE</scope>
    <source>
        <strain evidence="4">MNPRO001-30</strain>
        <tissue evidence="4">Meninges</tissue>
    </source>
</reference>
<feature type="compositionally biased region" description="Low complexity" evidence="2">
    <location>
        <begin position="175"/>
        <end position="190"/>
    </location>
</feature>
<evidence type="ECO:0000313" key="4">
    <source>
        <dbReference type="EMBL" id="KAJ1351478.1"/>
    </source>
</evidence>
<comment type="caution">
    <text evidence="4">The sequence shown here is derived from an EMBL/GenBank/DDBJ whole genome shotgun (WGS) entry which is preliminary data.</text>
</comment>
<evidence type="ECO:0000256" key="2">
    <source>
        <dbReference type="SAM" id="MobiDB-lite"/>
    </source>
</evidence>
<dbReference type="Pfam" id="PF16493">
    <property type="entry name" value="Meis_PKNOX_N"/>
    <property type="match status" value="1"/>
</dbReference>
<accession>A0AAD5QGY1</accession>
<dbReference type="AlphaFoldDB" id="A0AAD5QGY1"/>
<evidence type="ECO:0000313" key="5">
    <source>
        <dbReference type="Proteomes" id="UP001196413"/>
    </source>
</evidence>
<organism evidence="4 5">
    <name type="scientific">Parelaphostrongylus tenuis</name>
    <name type="common">Meningeal worm</name>
    <dbReference type="NCBI Taxonomy" id="148309"/>
    <lineage>
        <taxon>Eukaryota</taxon>
        <taxon>Metazoa</taxon>
        <taxon>Ecdysozoa</taxon>
        <taxon>Nematoda</taxon>
        <taxon>Chromadorea</taxon>
        <taxon>Rhabditida</taxon>
        <taxon>Rhabditina</taxon>
        <taxon>Rhabditomorpha</taxon>
        <taxon>Strongyloidea</taxon>
        <taxon>Metastrongylidae</taxon>
        <taxon>Parelaphostrongylus</taxon>
    </lineage>
</organism>
<dbReference type="InterPro" id="IPR032453">
    <property type="entry name" value="PKNOX/Meis_N"/>
</dbReference>
<name>A0AAD5QGY1_PARTN</name>
<evidence type="ECO:0000256" key="1">
    <source>
        <dbReference type="ARBA" id="ARBA00023242"/>
    </source>
</evidence>
<proteinExistence type="predicted"/>
<feature type="domain" description="MEIS N-terminal" evidence="3">
    <location>
        <begin position="9"/>
        <end position="71"/>
    </location>
</feature>
<protein>
    <recommendedName>
        <fullName evidence="3">MEIS N-terminal domain-containing protein</fullName>
    </recommendedName>
</protein>
<keyword evidence="1" id="KW-0539">Nucleus</keyword>